<evidence type="ECO:0000313" key="7">
    <source>
        <dbReference type="Proteomes" id="UP000693970"/>
    </source>
</evidence>
<name>A0A9K3KYV0_9STRA</name>
<dbReference type="PANTHER" id="PTHR10742">
    <property type="entry name" value="FLAVIN MONOAMINE OXIDASE"/>
    <property type="match status" value="1"/>
</dbReference>
<evidence type="ECO:0000313" key="6">
    <source>
        <dbReference type="EMBL" id="KAG7352448.1"/>
    </source>
</evidence>
<keyword evidence="2" id="KW-0645">Protease</keyword>
<feature type="region of interest" description="Disordered" evidence="3">
    <location>
        <begin position="912"/>
        <end position="954"/>
    </location>
</feature>
<dbReference type="InterPro" id="IPR019533">
    <property type="entry name" value="Peptidase_S26"/>
</dbReference>
<comment type="caution">
    <text evidence="6">The sequence shown here is derived from an EMBL/GenBank/DDBJ whole genome shotgun (WGS) entry which is preliminary data.</text>
</comment>
<feature type="compositionally biased region" description="Polar residues" evidence="3">
    <location>
        <begin position="939"/>
        <end position="954"/>
    </location>
</feature>
<reference evidence="6" key="2">
    <citation type="submission" date="2021-04" db="EMBL/GenBank/DDBJ databases">
        <authorList>
            <person name="Podell S."/>
        </authorList>
    </citation>
    <scope>NUCLEOTIDE SEQUENCE</scope>
    <source>
        <strain evidence="6">Hildebrandi</strain>
    </source>
</reference>
<feature type="compositionally biased region" description="Polar residues" evidence="3">
    <location>
        <begin position="15"/>
        <end position="40"/>
    </location>
</feature>
<feature type="domain" description="Amine oxidase" evidence="4">
    <location>
        <begin position="60"/>
        <end position="303"/>
    </location>
</feature>
<feature type="region of interest" description="Disordered" evidence="3">
    <location>
        <begin position="1"/>
        <end position="47"/>
    </location>
</feature>
<keyword evidence="2" id="KW-0472">Membrane</keyword>
<dbReference type="Proteomes" id="UP000693970">
    <property type="component" value="Unassembled WGS sequence"/>
</dbReference>
<feature type="region of interest" description="Disordered" evidence="3">
    <location>
        <begin position="304"/>
        <end position="341"/>
    </location>
</feature>
<feature type="domain" description="Amine oxidase" evidence="4">
    <location>
        <begin position="463"/>
        <end position="679"/>
    </location>
</feature>
<dbReference type="EC" id="3.4.21.-" evidence="2"/>
<feature type="region of interest" description="Disordered" evidence="3">
    <location>
        <begin position="716"/>
        <end position="736"/>
    </location>
</feature>
<feature type="compositionally biased region" description="Basic and acidic residues" evidence="3">
    <location>
        <begin position="914"/>
        <end position="925"/>
    </location>
</feature>
<feature type="compositionally biased region" description="Low complexity" evidence="3">
    <location>
        <begin position="110"/>
        <end position="128"/>
    </location>
</feature>
<dbReference type="OrthoDB" id="5046242at2759"/>
<feature type="region of interest" description="Disordered" evidence="3">
    <location>
        <begin position="110"/>
        <end position="129"/>
    </location>
</feature>
<feature type="active site" evidence="1">
    <location>
        <position position="1027"/>
    </location>
</feature>
<dbReference type="Pfam" id="PF01593">
    <property type="entry name" value="Amino_oxidase"/>
    <property type="match status" value="2"/>
</dbReference>
<comment type="subcellular location">
    <subcellularLocation>
        <location evidence="2">Mitochondrion inner membrane</location>
    </subcellularLocation>
</comment>
<keyword evidence="2" id="KW-0999">Mitochondrion inner membrane</keyword>
<accession>A0A9K3KYV0</accession>
<evidence type="ECO:0000256" key="2">
    <source>
        <dbReference type="RuleBase" id="RU362041"/>
    </source>
</evidence>
<dbReference type="Pfam" id="PF10502">
    <property type="entry name" value="Peptidase_S26"/>
    <property type="match status" value="1"/>
</dbReference>
<evidence type="ECO:0000259" key="4">
    <source>
        <dbReference type="Pfam" id="PF01593"/>
    </source>
</evidence>
<comment type="similarity">
    <text evidence="2">Belongs to the peptidase S26 family.</text>
</comment>
<dbReference type="NCBIfam" id="TIGR02227">
    <property type="entry name" value="sigpep_I_bact"/>
    <property type="match status" value="1"/>
</dbReference>
<keyword evidence="7" id="KW-1185">Reference proteome</keyword>
<dbReference type="CDD" id="cd06530">
    <property type="entry name" value="S26_SPase_I"/>
    <property type="match status" value="1"/>
</dbReference>
<dbReference type="InterPro" id="IPR000223">
    <property type="entry name" value="Pept_S26A_signal_pept_1"/>
</dbReference>
<evidence type="ECO:0000256" key="3">
    <source>
        <dbReference type="SAM" id="MobiDB-lite"/>
    </source>
</evidence>
<feature type="domain" description="Peptidase S26" evidence="5">
    <location>
        <begin position="1013"/>
        <end position="1192"/>
    </location>
</feature>
<proteinExistence type="inferred from homology"/>
<dbReference type="GO" id="GO:0006465">
    <property type="term" value="P:signal peptide processing"/>
    <property type="evidence" value="ECO:0007669"/>
    <property type="project" value="InterPro"/>
</dbReference>
<evidence type="ECO:0000259" key="5">
    <source>
        <dbReference type="Pfam" id="PF10502"/>
    </source>
</evidence>
<keyword evidence="2" id="KW-0496">Mitochondrion</keyword>
<protein>
    <recommendedName>
        <fullName evidence="2">Mitochondrial inner membrane protease subunit</fullName>
        <ecNumber evidence="2">3.4.21.-</ecNumber>
    </recommendedName>
</protein>
<dbReference type="GO" id="GO:0005743">
    <property type="term" value="C:mitochondrial inner membrane"/>
    <property type="evidence" value="ECO:0007669"/>
    <property type="project" value="UniProtKB-SubCell"/>
</dbReference>
<organism evidence="6 7">
    <name type="scientific">Nitzschia inconspicua</name>
    <dbReference type="NCBI Taxonomy" id="303405"/>
    <lineage>
        <taxon>Eukaryota</taxon>
        <taxon>Sar</taxon>
        <taxon>Stramenopiles</taxon>
        <taxon>Ochrophyta</taxon>
        <taxon>Bacillariophyta</taxon>
        <taxon>Bacillariophyceae</taxon>
        <taxon>Bacillariophycidae</taxon>
        <taxon>Bacillariales</taxon>
        <taxon>Bacillariaceae</taxon>
        <taxon>Nitzschia</taxon>
    </lineage>
</organism>
<sequence length="1249" mass="140840">MVKRENRSSAKPAAVQSSTNTLTMAAAVSTTPETPEMDSTYTKKRRRRRPKRILVLGAGVSGLACARELKQRGYDVLIVEARSRVGGRLKGEPLELGAEYPVTGAAVATASSKSSTKSASSQSTSTTTIHPVDLGGALIHGIDNNPMHQITSQMGVPVHPVSEYCLLLDENGWPVDPKLDEKTAAFFNECLDRTFARAQQDRTSTQSFGSLYDTVCREKLGITDDTDKSWENPLLLWHRRNLELSIGNAFENLSYTWNEDEPYGFDGVHAAVETSWKLVMEQLAEGLDILFGSPVMQIRVVLPDGTTPREMPEGSGGVGGSNEKDESPTGDNSNKEEKTNETRLELMRAEEGLQLNSEPSVLATGTFNVRPRTRSKKKMAAKSPFNPVLRFSRRIRGHDVNVRRSSRSTKGLIQKLRIGHGHVACYDDPRTKSQRIKRPKRIVDQTNNSNTSSDSITDEEIESSSFIHVKLHDGSVLEGDAIVCTLPLGVLKIPEDQPGHVKFVPPLPNSKQEAIQLLGCGLLNKCALSFPKVFWQDSDFLGIADKEYSYLILNTVSYTQKPILIFMYGGTFAREVEEWTDADVVEDCMKVLRRSCGKDIPDPVDYCVTRWGKEKFSKMSFTYIPPGVDGPKELKIMSEAIYDPFQPRRPLVMFAGEHTTPYHPSTMHGAFLSGIREAYRYDLFMEPTLNDNMEFQSSEHIYQHTFHMKRVYRNVKSPKPKSKNCNTPSLKPDMFDESTGIIPAAKEKRSRRRGFGGMTLRSRPKTIVELTPTSVSRKTTVKELAKRTPESGTRRSQRSLAPINKAIAAYAAPLTSIADTCLLPLDSAKEKEKIDKLEDRTLVRALDSYGSDCSFVRSKLLPIYGSTRKRSTLQIQNRWQQLVPKISNIPDALASSWKADSAVADGLQEEIEEEQHHLSRTERRKMERKARNRAKRDSFNPTSSKRSDIPTSTSSSGWFYQRLSISPRFRNFLFSLTPRIPLRKERLDSAEHWRAVAYRLPFFLALCYAFTNKDIAPYVIQASLGPSMLPTIQFVGDIWLVETGAWRRAWRSLWKNEQNASVDISSYQVGDLVLWKDSRTGRISCKRIVGLEGDRVKTYGQFVELYSNRPDLGIVWPSDAAARGLSSKETFLEGIRQIKKIDSEHSIEQIMMVVPENHLWVEGDCPLFSVDSRHYGPIPTTTLEGRLVMRLWPWTRQEMVHEQQNSHFSSCWISRTRPVPYASEESYLGKKFDFYRVPKVGSETSLRPS</sequence>
<dbReference type="GO" id="GO:0004252">
    <property type="term" value="F:serine-type endopeptidase activity"/>
    <property type="evidence" value="ECO:0007669"/>
    <property type="project" value="InterPro"/>
</dbReference>
<gene>
    <name evidence="6" type="ORF">IV203_008496</name>
</gene>
<dbReference type="InterPro" id="IPR050281">
    <property type="entry name" value="Flavin_monoamine_oxidase"/>
</dbReference>
<reference evidence="6" key="1">
    <citation type="journal article" date="2021" name="Sci. Rep.">
        <title>Diploid genomic architecture of Nitzschia inconspicua, an elite biomass production diatom.</title>
        <authorList>
            <person name="Oliver A."/>
            <person name="Podell S."/>
            <person name="Pinowska A."/>
            <person name="Traller J.C."/>
            <person name="Smith S.R."/>
            <person name="McClure R."/>
            <person name="Beliaev A."/>
            <person name="Bohutskyi P."/>
            <person name="Hill E.A."/>
            <person name="Rabines A."/>
            <person name="Zheng H."/>
            <person name="Allen L.Z."/>
            <person name="Kuo A."/>
            <person name="Grigoriev I.V."/>
            <person name="Allen A.E."/>
            <person name="Hazlebeck D."/>
            <person name="Allen E.E."/>
        </authorList>
    </citation>
    <scope>NUCLEOTIDE SEQUENCE</scope>
    <source>
        <strain evidence="6">Hildebrandi</strain>
    </source>
</reference>
<dbReference type="AlphaFoldDB" id="A0A9K3KYV0"/>
<dbReference type="GO" id="GO:0016491">
    <property type="term" value="F:oxidoreductase activity"/>
    <property type="evidence" value="ECO:0007669"/>
    <property type="project" value="InterPro"/>
</dbReference>
<dbReference type="PANTHER" id="PTHR10742:SF410">
    <property type="entry name" value="LYSINE-SPECIFIC HISTONE DEMETHYLASE 2"/>
    <property type="match status" value="1"/>
</dbReference>
<keyword evidence="2" id="KW-0378">Hydrolase</keyword>
<evidence type="ECO:0000256" key="1">
    <source>
        <dbReference type="PIRSR" id="PIRSR600223-1"/>
    </source>
</evidence>
<dbReference type="InterPro" id="IPR002937">
    <property type="entry name" value="Amino_oxidase"/>
</dbReference>
<feature type="active site" evidence="1">
    <location>
        <position position="1086"/>
    </location>
</feature>
<feature type="compositionally biased region" description="Basic and acidic residues" evidence="3">
    <location>
        <begin position="322"/>
        <end position="341"/>
    </location>
</feature>
<dbReference type="EMBL" id="JAGRRH010000017">
    <property type="protein sequence ID" value="KAG7352448.1"/>
    <property type="molecule type" value="Genomic_DNA"/>
</dbReference>